<comment type="similarity">
    <text evidence="3">Belongs to the 4HPPD family.</text>
</comment>
<dbReference type="Proteomes" id="UP000037460">
    <property type="component" value="Unassembled WGS sequence"/>
</dbReference>
<dbReference type="GO" id="GO:0046872">
    <property type="term" value="F:metal ion binding"/>
    <property type="evidence" value="ECO:0007669"/>
    <property type="project" value="UniProtKB-KW"/>
</dbReference>
<keyword evidence="11" id="KW-0670">Pyruvate</keyword>
<reference evidence="12" key="1">
    <citation type="journal article" date="2015" name="PLoS Genet.">
        <title>Genome Sequence and Transcriptome Analyses of Chrysochromulina tobin: Metabolic Tools for Enhanced Algal Fitness in the Prominent Order Prymnesiales (Haptophyceae).</title>
        <authorList>
            <person name="Hovde B.T."/>
            <person name="Deodato C.R."/>
            <person name="Hunsperger H.M."/>
            <person name="Ryken S.A."/>
            <person name="Yost W."/>
            <person name="Jha R.K."/>
            <person name="Patterson J."/>
            <person name="Monnat R.J. Jr."/>
            <person name="Barlow S.B."/>
            <person name="Starkenburg S.R."/>
            <person name="Cattolico R.A."/>
        </authorList>
    </citation>
    <scope>NUCLEOTIDE SEQUENCE</scope>
    <source>
        <strain evidence="12">CCMP291</strain>
    </source>
</reference>
<dbReference type="SUPFAM" id="SSF54593">
    <property type="entry name" value="Glyoxalase/Bleomycin resistance protein/Dihydroxybiphenyl dioxygenase"/>
    <property type="match status" value="1"/>
</dbReference>
<dbReference type="PANTHER" id="PTHR11959:SF1">
    <property type="entry name" value="4-HYDROXYPHENYLPYRUVATE DIOXYGENASE"/>
    <property type="match status" value="1"/>
</dbReference>
<dbReference type="EMBL" id="JWZX01002021">
    <property type="protein sequence ID" value="KOO31409.1"/>
    <property type="molecule type" value="Genomic_DNA"/>
</dbReference>
<keyword evidence="5" id="KW-0479">Metal-binding</keyword>
<dbReference type="InterPro" id="IPR037523">
    <property type="entry name" value="VOC_core"/>
</dbReference>
<evidence type="ECO:0000313" key="12">
    <source>
        <dbReference type="Proteomes" id="UP000037460"/>
    </source>
</evidence>
<dbReference type="OrthoDB" id="414569at2759"/>
<comment type="caution">
    <text evidence="11">The sequence shown here is derived from an EMBL/GenBank/DDBJ whole genome shotgun (WGS) entry which is preliminary data.</text>
</comment>
<evidence type="ECO:0000313" key="11">
    <source>
        <dbReference type="EMBL" id="KOO31409.1"/>
    </source>
</evidence>
<accession>A0A0M0JXV5</accession>
<evidence type="ECO:0000256" key="2">
    <source>
        <dbReference type="ARBA" id="ARBA00005162"/>
    </source>
</evidence>
<name>A0A0M0JXV5_9EUKA</name>
<gene>
    <name evidence="11" type="ORF">Ctob_001820</name>
</gene>
<sequence>MDLLATSSPATGNPHFVSHVIGSGDIRFAFTAPLPDAAPAAAAASLPGLASAVGFDASTARAFLQRHGGVAVRAVCIRVADVAAAYAACLDGGAEGVLPPRRLHDDGTSSSLDAAAGDAAAPALLAEVRLYGDVVLRLLSLRGDDECGAVGTATMYLPGYVPTSTTRTSPPKPPTFGLARFDHIVGNVWEMLPTIERLKRITGFHEFAEFTTEDVGTIDSGLNSMVLASNNQKVLLPINEPTYGTRRRSQIETYLIANGGEGVQHMALATNDIFATVSAIRAASARGGFTLMDPPSDGYYAELPARIGDALPAADLQRARELGILVDRDDQGVLLQVFTRPVGDRPTLFLEIIQRVGCLEEAPGGGGRVVQRGGCGGFGKGNFRELFKSVEAFERTLDTTLDIGQSAAAVPTASTSAMLQGWQLVVPAPAVARAATAALPAAAKAAARAANAAYPDRLYTGWQPGASSRWRAVKRPKS</sequence>
<evidence type="ECO:0000256" key="8">
    <source>
        <dbReference type="ARBA" id="ARBA00023004"/>
    </source>
</evidence>
<evidence type="ECO:0000256" key="5">
    <source>
        <dbReference type="ARBA" id="ARBA00022723"/>
    </source>
</evidence>
<evidence type="ECO:0000256" key="6">
    <source>
        <dbReference type="ARBA" id="ARBA00022737"/>
    </source>
</evidence>
<dbReference type="GO" id="GO:0006559">
    <property type="term" value="P:L-phenylalanine catabolic process"/>
    <property type="evidence" value="ECO:0007669"/>
    <property type="project" value="UniProtKB-KW"/>
</dbReference>
<dbReference type="InterPro" id="IPR005956">
    <property type="entry name" value="4OHPhenylPyrv_dOase"/>
</dbReference>
<protein>
    <recommendedName>
        <fullName evidence="4">4-hydroxyphenylpyruvate dioxygenase</fullName>
        <ecNumber evidence="4">1.13.11.27</ecNumber>
    </recommendedName>
</protein>
<dbReference type="GO" id="GO:0003868">
    <property type="term" value="F:4-hydroxyphenylpyruvate dioxygenase activity"/>
    <property type="evidence" value="ECO:0007669"/>
    <property type="project" value="UniProtKB-EC"/>
</dbReference>
<dbReference type="Gene3D" id="3.10.180.10">
    <property type="entry name" value="2,3-Dihydroxybiphenyl 1,2-Dioxygenase, domain 1"/>
    <property type="match status" value="2"/>
</dbReference>
<dbReference type="AlphaFoldDB" id="A0A0M0JXV5"/>
<comment type="cofactor">
    <cofactor evidence="1">
        <name>Fe cation</name>
        <dbReference type="ChEBI" id="CHEBI:24875"/>
    </cofactor>
</comment>
<keyword evidence="8" id="KW-0408">Iron</keyword>
<evidence type="ECO:0000256" key="4">
    <source>
        <dbReference type="ARBA" id="ARBA00013222"/>
    </source>
</evidence>
<keyword evidence="11" id="KW-0223">Dioxygenase</keyword>
<proteinExistence type="inferred from homology"/>
<evidence type="ECO:0000256" key="1">
    <source>
        <dbReference type="ARBA" id="ARBA00001962"/>
    </source>
</evidence>
<comment type="pathway">
    <text evidence="2">Amino-acid degradation; L-phenylalanine degradation; acetoacetate and fumarate from L-phenylalanine: step 3/6.</text>
</comment>
<keyword evidence="9" id="KW-0585">Phenylalanine catabolism</keyword>
<keyword evidence="12" id="KW-1185">Reference proteome</keyword>
<dbReference type="FunFam" id="3.10.180.10:FF:000013">
    <property type="entry name" value="4-hydroxyphenylpyruvate dioxygenase"/>
    <property type="match status" value="1"/>
</dbReference>
<dbReference type="CDD" id="cd07250">
    <property type="entry name" value="HPPD_C_like"/>
    <property type="match status" value="1"/>
</dbReference>
<dbReference type="EC" id="1.13.11.27" evidence="4"/>
<feature type="domain" description="VOC" evidence="10">
    <location>
        <begin position="1"/>
        <end position="127"/>
    </location>
</feature>
<evidence type="ECO:0000256" key="9">
    <source>
        <dbReference type="ARBA" id="ARBA00023232"/>
    </source>
</evidence>
<dbReference type="PANTHER" id="PTHR11959">
    <property type="entry name" value="4-HYDROXYPHENYLPYRUVATE DIOXYGENASE"/>
    <property type="match status" value="1"/>
</dbReference>
<keyword evidence="11" id="KW-0560">Oxidoreductase</keyword>
<keyword evidence="7" id="KW-0828">Tyrosine catabolism</keyword>
<feature type="domain" description="VOC" evidence="10">
    <location>
        <begin position="180"/>
        <end position="340"/>
    </location>
</feature>
<evidence type="ECO:0000259" key="10">
    <source>
        <dbReference type="PROSITE" id="PS51819"/>
    </source>
</evidence>
<keyword evidence="6" id="KW-0677">Repeat</keyword>
<dbReference type="InterPro" id="IPR041735">
    <property type="entry name" value="4OHPhenylPyrv_dOase_C"/>
</dbReference>
<dbReference type="InterPro" id="IPR029068">
    <property type="entry name" value="Glyas_Bleomycin-R_OHBP_Dase"/>
</dbReference>
<evidence type="ECO:0000256" key="3">
    <source>
        <dbReference type="ARBA" id="ARBA00005877"/>
    </source>
</evidence>
<dbReference type="GO" id="GO:0006572">
    <property type="term" value="P:L-tyrosine catabolic process"/>
    <property type="evidence" value="ECO:0007669"/>
    <property type="project" value="UniProtKB-KW"/>
</dbReference>
<dbReference type="PROSITE" id="PS51819">
    <property type="entry name" value="VOC"/>
    <property type="match status" value="2"/>
</dbReference>
<organism evidence="11 12">
    <name type="scientific">Chrysochromulina tobinii</name>
    <dbReference type="NCBI Taxonomy" id="1460289"/>
    <lineage>
        <taxon>Eukaryota</taxon>
        <taxon>Haptista</taxon>
        <taxon>Haptophyta</taxon>
        <taxon>Prymnesiophyceae</taxon>
        <taxon>Prymnesiales</taxon>
        <taxon>Chrysochromulinaceae</taxon>
        <taxon>Chrysochromulina</taxon>
    </lineage>
</organism>
<evidence type="ECO:0000256" key="7">
    <source>
        <dbReference type="ARBA" id="ARBA00022878"/>
    </source>
</evidence>